<dbReference type="EnsemblPlants" id="AVESA.00010b.r2.1CG0111980.1">
    <property type="protein sequence ID" value="AVESA.00010b.r2.1CG0111980.1.CDS"/>
    <property type="gene ID" value="AVESA.00010b.r2.1CG0111980"/>
</dbReference>
<proteinExistence type="predicted"/>
<name>A0ACD5TQU9_AVESA</name>
<protein>
    <submittedName>
        <fullName evidence="1">Uncharacterized protein</fullName>
    </submittedName>
</protein>
<evidence type="ECO:0000313" key="2">
    <source>
        <dbReference type="Proteomes" id="UP001732700"/>
    </source>
</evidence>
<reference evidence="1" key="2">
    <citation type="submission" date="2025-09" db="UniProtKB">
        <authorList>
            <consortium name="EnsemblPlants"/>
        </authorList>
    </citation>
    <scope>IDENTIFICATION</scope>
</reference>
<accession>A0ACD5TQU9</accession>
<evidence type="ECO:0000313" key="1">
    <source>
        <dbReference type="EnsemblPlants" id="AVESA.00010b.r2.1CG0111980.1.CDS"/>
    </source>
</evidence>
<dbReference type="Proteomes" id="UP001732700">
    <property type="component" value="Chromosome 1C"/>
</dbReference>
<keyword evidence="2" id="KW-1185">Reference proteome</keyword>
<reference evidence="1" key="1">
    <citation type="submission" date="2021-05" db="EMBL/GenBank/DDBJ databases">
        <authorList>
            <person name="Scholz U."/>
            <person name="Mascher M."/>
            <person name="Fiebig A."/>
        </authorList>
    </citation>
    <scope>NUCLEOTIDE SEQUENCE [LARGE SCALE GENOMIC DNA]</scope>
</reference>
<organism evidence="1 2">
    <name type="scientific">Avena sativa</name>
    <name type="common">Oat</name>
    <dbReference type="NCBI Taxonomy" id="4498"/>
    <lineage>
        <taxon>Eukaryota</taxon>
        <taxon>Viridiplantae</taxon>
        <taxon>Streptophyta</taxon>
        <taxon>Embryophyta</taxon>
        <taxon>Tracheophyta</taxon>
        <taxon>Spermatophyta</taxon>
        <taxon>Magnoliopsida</taxon>
        <taxon>Liliopsida</taxon>
        <taxon>Poales</taxon>
        <taxon>Poaceae</taxon>
        <taxon>BOP clade</taxon>
        <taxon>Pooideae</taxon>
        <taxon>Poodae</taxon>
        <taxon>Poeae</taxon>
        <taxon>Poeae Chloroplast Group 1 (Aveneae type)</taxon>
        <taxon>Aveninae</taxon>
        <taxon>Avena</taxon>
    </lineage>
</organism>
<sequence length="1656" mass="188994">MEPRDVELLERIFDGSIQPRDVKLSALESITENFSEERIIGEGGFATVYKGTLRNGEVAVKRIKSNHTIHENVFRREVNSLLNVSHKNIVRFLGFCSHTEHKVFENGGPRDHIFAENRERILCFEYIDQGSLENFIADELRGLHWDARYLIIKGICEGLQYLHMKKKIIHRDLKPANILIDHNMVAKITDFGLSRMEENVKTKSTTRVCSLGYTAPEYIDKGDMSVKYDVYSLGIIIIELVTGHRSIPDINNVLRRWMHRLRKSGEETIVRYQQIVKLVEIGLLCQEKDAYKRPFMSDIVHFIDELEGTDRQISNMNKSMVGQITGAAECTLTQTNLYRKRKFCILEDQKKEISAYLEDDMLGIEPLELRFPSKLNIQISRSLELTNKTNSFIAFSIQTTSPLTYSIEPNKGIVDPRSKYSVNITLHPLEKEPHDNYTGDFVVRSTKVNDNLRSKDISEDIFDRKDGKLVDEVNLTVTCKPEVPQVDMPLGPPIISDTRILQGPHESSVLPKETESQISASTTDEVIQLDPPTLYFPLVQDKDVLSSFKVINNTEYYVSIRLTYYSAETFGKYRVDDSASVLPPWTTRSVTVVREKSQDVIKDMQFNDEFLVWYAIAAADIKACDLNPGDYKECKKLPIVLTKINYCTSSELIQFDPPELSFPCLNKTSVSTVNITNITDCYIGFNTWCFENYAAWYEKEPGQAILPPQSSRRMVVKRVPKEKEPEDMQWESKIFVWNMIVAEGVKSSDLCDYFCEEESKELPLTFKEVSPCITSDELIRLDNPRLQFTLSQNKTSLSSLNMVNITDYYIGFRLFNGLKNAVSYYTDPKLGILAPQSSQRLVVARPTNKKEPAEDTLDNDSKLFMWNAIVNEGVEASDLDCRMSLKIKQSNELPMILNKVISSTSVELIKFEPPELSFPFLPSKSLFSSIKIVNITDYRIAFIVRVATENVAVYTSKPSCGILTPWSTQEVVVKRVAKEEAKELEDMQCKDKLFVWSGFVTEDVNASDLAKWSRPIGERKELPIVFTEKSSNELIQFDPPELCLPLLPGQGVLSSANIVNITDQYIGFRICTKKSNTARYNANPSEGILPPFSTQVLLVTTIAEGKELEDTQCTDKFLVWNGIVTKDVKASHVIDNMSEIKCTELPIFLTKTSASTSDELIQFDPPELHFPFLPNKKVMSSIKIENSTDYNVGFNAYSGPTNVAWYHTEPPRGILPPRSTQKLMVTREQKEDVLEDEHFDDKYYVWKGIVCGGVKESDLSDYMADQESKELPIVLDKIRSLTSDELILLDPAELCMPHWPSKKIMFRVNIVNNTDFYVAFHVYTITRNEVRYKESQKEGILRPQSTERCILNWIIDDMEPVEDYFVWNRVVTEGVESSDITSYMVEEESKKLPFVLNKESPCTCSELIQVDPTEISLPFILNKQLVFTLNIVNNTDYCIGFSAYGPERNVGKYYGEPGVMPPRSTHRLVVRSIPQRKEHEDMQCEDKFFIWSCLVSEGVEASDIDPFDTFQGDKELRIVYNKTRLCTSDELIQFDPPQLSFPFLPNKRVSMFRFFKIFNVTDHNVGFSIWSDTSSPALYGIEPDEGIIPPESTQIIKVRRTLKETETEDMQCKDKISVWNGIVTEGVQVSDVGPYSDEENKKLPIVLTKPGGSSSR</sequence>